<keyword evidence="5" id="KW-1185">Reference proteome</keyword>
<dbReference type="GO" id="GO:0052689">
    <property type="term" value="F:carboxylic ester hydrolase activity"/>
    <property type="evidence" value="ECO:0007669"/>
    <property type="project" value="TreeGrafter"/>
</dbReference>
<organism evidence="4 5">
    <name type="scientific">Symbiodinium microadriaticum</name>
    <name type="common">Dinoflagellate</name>
    <name type="synonym">Zooxanthella microadriatica</name>
    <dbReference type="NCBI Taxonomy" id="2951"/>
    <lineage>
        <taxon>Eukaryota</taxon>
        <taxon>Sar</taxon>
        <taxon>Alveolata</taxon>
        <taxon>Dinophyceae</taxon>
        <taxon>Suessiales</taxon>
        <taxon>Symbiodiniaceae</taxon>
        <taxon>Symbiodinium</taxon>
    </lineage>
</organism>
<evidence type="ECO:0000313" key="5">
    <source>
        <dbReference type="Proteomes" id="UP000186817"/>
    </source>
</evidence>
<accession>A0A1Q9BUU1</accession>
<name>A0A1Q9BUU1_SYMMI</name>
<dbReference type="InterPro" id="IPR050565">
    <property type="entry name" value="LYPA1-2/EST-like"/>
</dbReference>
<gene>
    <name evidence="4" type="primary">Lypla2</name>
    <name evidence="4" type="ORF">AK812_SmicGene46006</name>
</gene>
<dbReference type="InterPro" id="IPR003140">
    <property type="entry name" value="PLipase/COase/thioEstase"/>
</dbReference>
<evidence type="ECO:0000256" key="1">
    <source>
        <dbReference type="ARBA" id="ARBA00006499"/>
    </source>
</evidence>
<comment type="similarity">
    <text evidence="1">Belongs to the AB hydrolase superfamily. AB hydrolase 2 family.</text>
</comment>
<reference evidence="4 5" key="1">
    <citation type="submission" date="2016-02" db="EMBL/GenBank/DDBJ databases">
        <title>Genome analysis of coral dinoflagellate symbionts highlights evolutionary adaptations to a symbiotic lifestyle.</title>
        <authorList>
            <person name="Aranda M."/>
            <person name="Li Y."/>
            <person name="Liew Y.J."/>
            <person name="Baumgarten S."/>
            <person name="Simakov O."/>
            <person name="Wilson M."/>
            <person name="Piel J."/>
            <person name="Ashoor H."/>
            <person name="Bougouffa S."/>
            <person name="Bajic V.B."/>
            <person name="Ryu T."/>
            <person name="Ravasi T."/>
            <person name="Bayer T."/>
            <person name="Micklem G."/>
            <person name="Kim H."/>
            <person name="Bhak J."/>
            <person name="Lajeunesse T.C."/>
            <person name="Voolstra C.R."/>
        </authorList>
    </citation>
    <scope>NUCLEOTIDE SEQUENCE [LARGE SCALE GENOMIC DNA]</scope>
    <source>
        <strain evidence="4 5">CCMP2467</strain>
    </source>
</reference>
<proteinExistence type="inferred from homology"/>
<dbReference type="AlphaFoldDB" id="A0A1Q9BUU1"/>
<dbReference type="Proteomes" id="UP000186817">
    <property type="component" value="Unassembled WGS sequence"/>
</dbReference>
<dbReference type="EMBL" id="LSRX01003708">
    <property type="protein sequence ID" value="OLP74451.1"/>
    <property type="molecule type" value="Genomic_DNA"/>
</dbReference>
<keyword evidence="2" id="KW-0378">Hydrolase</keyword>
<dbReference type="GO" id="GO:0005737">
    <property type="term" value="C:cytoplasm"/>
    <property type="evidence" value="ECO:0007669"/>
    <property type="project" value="TreeGrafter"/>
</dbReference>
<evidence type="ECO:0000256" key="2">
    <source>
        <dbReference type="ARBA" id="ARBA00022801"/>
    </source>
</evidence>
<dbReference type="OrthoDB" id="10512865at2759"/>
<dbReference type="InterPro" id="IPR029058">
    <property type="entry name" value="AB_hydrolase_fold"/>
</dbReference>
<evidence type="ECO:0000259" key="3">
    <source>
        <dbReference type="Pfam" id="PF02230"/>
    </source>
</evidence>
<comment type="caution">
    <text evidence="4">The sequence shown here is derived from an EMBL/GenBank/DDBJ whole genome shotgun (WGS) entry which is preliminary data.</text>
</comment>
<dbReference type="PANTHER" id="PTHR10655:SF17">
    <property type="entry name" value="LYSOPHOSPHOLIPASE-LIKE PROTEIN 1"/>
    <property type="match status" value="1"/>
</dbReference>
<sequence length="131" mass="14917">MDEKRRLDGHFMTRDGQRKAMWQRGLLSKLKKLQQSELAELRRSFARCRTRTCPDEVAPCQWLQVRRGIPPNRIFLVGYSQGGGLALAAALRAPRRLGGVLMLSSWVAEPLPDDFKDCCSRPGVESYMLIQ</sequence>
<dbReference type="Gene3D" id="3.40.50.1820">
    <property type="entry name" value="alpha/beta hydrolase"/>
    <property type="match status" value="1"/>
</dbReference>
<protein>
    <submittedName>
        <fullName evidence="4">Acyl-protein thioesterase 2</fullName>
    </submittedName>
</protein>
<feature type="domain" description="Phospholipase/carboxylesterase/thioesterase" evidence="3">
    <location>
        <begin position="65"/>
        <end position="109"/>
    </location>
</feature>
<dbReference type="GO" id="GO:0008474">
    <property type="term" value="F:palmitoyl-(protein) hydrolase activity"/>
    <property type="evidence" value="ECO:0007669"/>
    <property type="project" value="TreeGrafter"/>
</dbReference>
<dbReference type="PANTHER" id="PTHR10655">
    <property type="entry name" value="LYSOPHOSPHOLIPASE-RELATED"/>
    <property type="match status" value="1"/>
</dbReference>
<dbReference type="Pfam" id="PF02230">
    <property type="entry name" value="Abhydrolase_2"/>
    <property type="match status" value="1"/>
</dbReference>
<dbReference type="SUPFAM" id="SSF53474">
    <property type="entry name" value="alpha/beta-Hydrolases"/>
    <property type="match status" value="1"/>
</dbReference>
<evidence type="ECO:0000313" key="4">
    <source>
        <dbReference type="EMBL" id="OLP74451.1"/>
    </source>
</evidence>